<comment type="cofactor">
    <cofactor evidence="1 10">
        <name>a divalent metal cation</name>
        <dbReference type="ChEBI" id="CHEBI:60240"/>
    </cofactor>
</comment>
<keyword evidence="8" id="KW-0469">Meiosis</keyword>
<dbReference type="Pfam" id="PF03465">
    <property type="entry name" value="eRF1_3"/>
    <property type="match status" value="1"/>
</dbReference>
<keyword evidence="9" id="KW-0131">Cell cycle</keyword>
<dbReference type="InterPro" id="IPR038069">
    <property type="entry name" value="Pelota/DOM34_N"/>
</dbReference>
<evidence type="ECO:0000313" key="13">
    <source>
        <dbReference type="Proteomes" id="UP000515788"/>
    </source>
</evidence>
<evidence type="ECO:0000313" key="12">
    <source>
        <dbReference type="EMBL" id="QLL32125.1"/>
    </source>
</evidence>
<evidence type="ECO:0000256" key="7">
    <source>
        <dbReference type="ARBA" id="ARBA00022776"/>
    </source>
</evidence>
<evidence type="ECO:0000256" key="2">
    <source>
        <dbReference type="ARBA" id="ARBA00004496"/>
    </source>
</evidence>
<reference evidence="12 13" key="1">
    <citation type="submission" date="2020-06" db="EMBL/GenBank/DDBJ databases">
        <title>The yeast mating-type switching endonuclease HO is a domesticated member of an unorthodox homing genetic element family.</title>
        <authorList>
            <person name="Coughlan A.Y."/>
            <person name="Lombardi L."/>
            <person name="Braun-Galleani S."/>
            <person name="Martos A.R."/>
            <person name="Galeote V."/>
            <person name="Bigey F."/>
            <person name="Dequin S."/>
            <person name="Byrne K.P."/>
            <person name="Wolfe K.H."/>
        </authorList>
    </citation>
    <scope>NUCLEOTIDE SEQUENCE [LARGE SCALE GENOMIC DNA]</scope>
    <source>
        <strain evidence="12 13">CBS764</strain>
    </source>
</reference>
<dbReference type="Gene3D" id="3.30.1330.30">
    <property type="match status" value="1"/>
</dbReference>
<keyword evidence="4 10" id="KW-0963">Cytoplasm</keyword>
<keyword evidence="5" id="KW-0132">Cell division</keyword>
<dbReference type="GO" id="GO:0070651">
    <property type="term" value="P:nonfunctional rRNA decay"/>
    <property type="evidence" value="ECO:0007669"/>
    <property type="project" value="TreeGrafter"/>
</dbReference>
<dbReference type="PANTHER" id="PTHR10853">
    <property type="entry name" value="PELOTA"/>
    <property type="match status" value="1"/>
</dbReference>
<dbReference type="SUPFAM" id="SSF55315">
    <property type="entry name" value="L30e-like"/>
    <property type="match status" value="1"/>
</dbReference>
<dbReference type="GO" id="GO:0071025">
    <property type="term" value="P:RNA surveillance"/>
    <property type="evidence" value="ECO:0007669"/>
    <property type="project" value="InterPro"/>
</dbReference>
<evidence type="ECO:0000256" key="1">
    <source>
        <dbReference type="ARBA" id="ARBA00001968"/>
    </source>
</evidence>
<dbReference type="InterPro" id="IPR042226">
    <property type="entry name" value="eFR1_2_sf"/>
</dbReference>
<dbReference type="GO" id="GO:1990533">
    <property type="term" value="C:Dom34-Hbs1 complex"/>
    <property type="evidence" value="ECO:0007669"/>
    <property type="project" value="UniProtKB-ARBA"/>
</dbReference>
<dbReference type="GO" id="GO:0046872">
    <property type="term" value="F:metal ion binding"/>
    <property type="evidence" value="ECO:0007669"/>
    <property type="project" value="UniProtKB-KW"/>
</dbReference>
<dbReference type="KEGG" id="tgb:HG536_0C02940"/>
<sequence length="395" mass="44638">MKILSVTKSSDSEGGAIISLLPQDKEDLFAVYQLIDKDDEVIFKKMVTTDLDESGKKKATDLVKLKLQIISNEFDLKNESLRYKGVTVVDDFGGANIDIPVGKFFSFTVNYTYPFTIIKHDFNKYSQKLLDEASQTDIKADTAAVVLQEGIAHICLLTNSSTILKQKVEYAMPKKKRATDVAKFEQKTEKFYRATYEGMKKSFDFAKLKIVILCSPGFYAKSLMGKVIQYAEEEQNKDILNVKDKFLVAHCSTGYLQGITEVLKDPSYASKLKNTKYSQEVLVMDEFMKHLNDDDDKAWYGDHEVLKAANLGAIKILLITDSLLRSDDIMERKRYLALVEDVEQTGGQVLVFSSLHSSGEELNRLTGVACILKYPLPDLDEEEEEGEEKKKEISL</sequence>
<keyword evidence="7" id="KW-0498">Mitosis</keyword>
<evidence type="ECO:0000256" key="10">
    <source>
        <dbReference type="RuleBase" id="RU362019"/>
    </source>
</evidence>
<organism evidence="12 13">
    <name type="scientific">Torulaspora globosa</name>
    <dbReference type="NCBI Taxonomy" id="48254"/>
    <lineage>
        <taxon>Eukaryota</taxon>
        <taxon>Fungi</taxon>
        <taxon>Dikarya</taxon>
        <taxon>Ascomycota</taxon>
        <taxon>Saccharomycotina</taxon>
        <taxon>Saccharomycetes</taxon>
        <taxon>Saccharomycetales</taxon>
        <taxon>Saccharomycetaceae</taxon>
        <taxon>Torulaspora</taxon>
    </lineage>
</organism>
<dbReference type="InterPro" id="IPR004405">
    <property type="entry name" value="TF_pelota"/>
</dbReference>
<evidence type="ECO:0000259" key="11">
    <source>
        <dbReference type="SMART" id="SM01194"/>
    </source>
</evidence>
<dbReference type="GO" id="GO:0070966">
    <property type="term" value="P:nuclear-transcribed mRNA catabolic process, no-go decay"/>
    <property type="evidence" value="ECO:0007669"/>
    <property type="project" value="InterPro"/>
</dbReference>
<dbReference type="SUPFAM" id="SSF53137">
    <property type="entry name" value="Translational machinery components"/>
    <property type="match status" value="1"/>
</dbReference>
<evidence type="ECO:0000256" key="5">
    <source>
        <dbReference type="ARBA" id="ARBA00022618"/>
    </source>
</evidence>
<dbReference type="SUPFAM" id="SSF159065">
    <property type="entry name" value="Dom34/Pelota N-terminal domain-like"/>
    <property type="match status" value="1"/>
</dbReference>
<dbReference type="GO" id="GO:0051301">
    <property type="term" value="P:cell division"/>
    <property type="evidence" value="ECO:0007669"/>
    <property type="project" value="UniProtKB-KW"/>
</dbReference>
<evidence type="ECO:0000256" key="6">
    <source>
        <dbReference type="ARBA" id="ARBA00022723"/>
    </source>
</evidence>
<evidence type="ECO:0000256" key="4">
    <source>
        <dbReference type="ARBA" id="ARBA00022490"/>
    </source>
</evidence>
<dbReference type="GO" id="GO:0070481">
    <property type="term" value="P:nuclear-transcribed mRNA catabolic process, non-stop decay"/>
    <property type="evidence" value="ECO:0007669"/>
    <property type="project" value="InterPro"/>
</dbReference>
<dbReference type="GO" id="GO:0006412">
    <property type="term" value="P:translation"/>
    <property type="evidence" value="ECO:0007669"/>
    <property type="project" value="UniProtKB-ARBA"/>
</dbReference>
<evidence type="ECO:0000256" key="8">
    <source>
        <dbReference type="ARBA" id="ARBA00023254"/>
    </source>
</evidence>
<gene>
    <name evidence="12" type="ORF">HG536_0C02940</name>
</gene>
<dbReference type="EMBL" id="CP059248">
    <property type="protein sequence ID" value="QLL32125.1"/>
    <property type="molecule type" value="Genomic_DNA"/>
</dbReference>
<evidence type="ECO:0000256" key="9">
    <source>
        <dbReference type="ARBA" id="ARBA00023306"/>
    </source>
</evidence>
<feature type="domain" description="eRF1/Pelota-like N-terminal" evidence="11">
    <location>
        <begin position="1"/>
        <end position="135"/>
    </location>
</feature>
<dbReference type="NCBIfam" id="TIGR00111">
    <property type="entry name" value="pelota"/>
    <property type="match status" value="1"/>
</dbReference>
<dbReference type="Gene3D" id="2.30.30.870">
    <property type="entry name" value="Pelota, domain A"/>
    <property type="match status" value="1"/>
</dbReference>
<dbReference type="GeneID" id="59325262"/>
<dbReference type="FunFam" id="3.30.1330.30:FF:000008">
    <property type="entry name" value="Protein pelota homolog"/>
    <property type="match status" value="1"/>
</dbReference>
<comment type="subcellular location">
    <subcellularLocation>
        <location evidence="2 10">Cytoplasm</location>
    </subcellularLocation>
</comment>
<comment type="function">
    <text evidence="10">Component of the Dom34-Hbs1 complex, a complex that recognizes stalled ribosomes and triggers the No-Go Decay (NGD) pathway (PubMed:20890290). In the Dom34-Hbs1 complex, dom34 recognizes ribosomes stalled at the 3' end of an mRNA and engages stalled ribosomes by destabilizing mRNA in the mRNA channel. Following ribosome-binding, the Dom34-Hbs1 complex promotes the disassembly of stalled ribosomes, followed by degradation of damaged mRNAs as part of the NGD pathway.</text>
</comment>
<dbReference type="GO" id="GO:0032790">
    <property type="term" value="P:ribosome disassembly"/>
    <property type="evidence" value="ECO:0007669"/>
    <property type="project" value="TreeGrafter"/>
</dbReference>
<dbReference type="Pfam" id="PF26356">
    <property type="entry name" value="Pelota_N"/>
    <property type="match status" value="1"/>
</dbReference>
<dbReference type="InterPro" id="IPR005142">
    <property type="entry name" value="eRF1_3"/>
</dbReference>
<dbReference type="AlphaFoldDB" id="A0A7G3ZF39"/>
<dbReference type="GO" id="GO:0005737">
    <property type="term" value="C:cytoplasm"/>
    <property type="evidence" value="ECO:0007669"/>
    <property type="project" value="UniProtKB-SubCell"/>
</dbReference>
<dbReference type="InterPro" id="IPR005140">
    <property type="entry name" value="eRF1_Pelota-like_N"/>
</dbReference>
<dbReference type="SMART" id="SM01194">
    <property type="entry name" value="eRF1_1"/>
    <property type="match status" value="1"/>
</dbReference>
<keyword evidence="13" id="KW-1185">Reference proteome</keyword>
<evidence type="ECO:0000256" key="3">
    <source>
        <dbReference type="ARBA" id="ARBA00009504"/>
    </source>
</evidence>
<accession>A0A7G3ZF39</accession>
<dbReference type="Gene3D" id="3.30.420.60">
    <property type="entry name" value="eRF1 domain 2"/>
    <property type="match status" value="1"/>
</dbReference>
<comment type="similarity">
    <text evidence="3 10">Belongs to the eukaryotic release factor 1 family. Pelota subfamily.</text>
</comment>
<keyword evidence="6 10" id="KW-0479">Metal-binding</keyword>
<dbReference type="Proteomes" id="UP000515788">
    <property type="component" value="Chromosome 3"/>
</dbReference>
<proteinExistence type="inferred from homology"/>
<dbReference type="InterPro" id="IPR029064">
    <property type="entry name" value="Ribosomal_eL30-like_sf"/>
</dbReference>
<dbReference type="Pfam" id="PF03464">
    <property type="entry name" value="eRF1_2"/>
    <property type="match status" value="1"/>
</dbReference>
<dbReference type="OrthoDB" id="10249111at2759"/>
<dbReference type="RefSeq" id="XP_037138800.1">
    <property type="nucleotide sequence ID" value="XM_037282905.1"/>
</dbReference>
<name>A0A7G3ZF39_9SACH</name>
<dbReference type="InterPro" id="IPR005141">
    <property type="entry name" value="eRF1_2"/>
</dbReference>
<dbReference type="FunFam" id="3.30.420.60:FF:000004">
    <property type="entry name" value="Protein DOM34 homolog"/>
    <property type="match status" value="1"/>
</dbReference>
<dbReference type="GO" id="GO:0051321">
    <property type="term" value="P:meiotic cell cycle"/>
    <property type="evidence" value="ECO:0007669"/>
    <property type="project" value="UniProtKB-KW"/>
</dbReference>
<protein>
    <recommendedName>
        <fullName evidence="10">Protein DOM34 homolog</fullName>
    </recommendedName>
</protein>
<dbReference type="PANTHER" id="PTHR10853:SF0">
    <property type="entry name" value="PROTEIN PELOTA HOMOLOG"/>
    <property type="match status" value="1"/>
</dbReference>
<dbReference type="InterPro" id="IPR058547">
    <property type="entry name" value="Pelota_N"/>
</dbReference>